<evidence type="ECO:0000256" key="2">
    <source>
        <dbReference type="SAM" id="SignalP"/>
    </source>
</evidence>
<dbReference type="RefSeq" id="WP_406698622.1">
    <property type="nucleotide sequence ID" value="NZ_CP155447.1"/>
</dbReference>
<dbReference type="InterPro" id="IPR036249">
    <property type="entry name" value="Thioredoxin-like_sf"/>
</dbReference>
<feature type="chain" id="PRO_5043918841" evidence="2">
    <location>
        <begin position="24"/>
        <end position="428"/>
    </location>
</feature>
<dbReference type="PROSITE" id="PS51352">
    <property type="entry name" value="THIOREDOXIN_2"/>
    <property type="match status" value="1"/>
</dbReference>
<proteinExistence type="predicted"/>
<name>A0AAU7CKX0_9BACT</name>
<reference evidence="4" key="1">
    <citation type="submission" date="2024-05" db="EMBL/GenBank/DDBJ databases">
        <title>Planctomycetes of the genus Singulisphaera possess chitinolytic capabilities.</title>
        <authorList>
            <person name="Ivanova A."/>
        </authorList>
    </citation>
    <scope>NUCLEOTIDE SEQUENCE</scope>
    <source>
        <strain evidence="4">Ch08T</strain>
    </source>
</reference>
<accession>A0AAU7CKX0</accession>
<dbReference type="EMBL" id="CP155447">
    <property type="protein sequence ID" value="XBH05772.1"/>
    <property type="molecule type" value="Genomic_DNA"/>
</dbReference>
<dbReference type="Gene3D" id="3.40.30.10">
    <property type="entry name" value="Glutaredoxin"/>
    <property type="match status" value="1"/>
</dbReference>
<protein>
    <submittedName>
        <fullName evidence="4">Thioredoxin family protein</fullName>
    </submittedName>
</protein>
<keyword evidence="1 2" id="KW-0732">Signal</keyword>
<evidence type="ECO:0000256" key="1">
    <source>
        <dbReference type="ARBA" id="ARBA00022729"/>
    </source>
</evidence>
<dbReference type="Pfam" id="PF13899">
    <property type="entry name" value="Thioredoxin_7"/>
    <property type="match status" value="1"/>
</dbReference>
<sequence length="428" mass="47929">MKFIVFSAMLVALTWLTPPPVLGGEAWSLEFEESQAAAKAQGKDMLIDFGGSDWCLPCRWLKDRVFSKPEFVERAGREFVLVDIDLPMTNRIPISADRKQRYEKLQKRYGITTFPTVVLATPDGRPYARTTYREAIQTPEAYWKYLEPLRERGRRLSEALTRAETLQGRERAEALADGLAEVDPRFVPRFYGEQVAALRAAALLDPTGYLGFLDGRRALDEFQADLDLRSGAIDPAAVDTMIDRVKLRGESFQEAMVLRAAGEVLAGEDRRALRTLAAVLDAQPTRTRFDRGDFVPLDAATIAMVRRRITEGEAESSGEVALYYALHRIFEFDMPNPYEVSCGGAFRPNVRVREVIGDRYGRALIRSTEGLRGEARARALAKGLEGTFFPARGSIREIVIDLVPSLVGKETAKAILPVGLMNYTQWID</sequence>
<organism evidence="4">
    <name type="scientific">Singulisphaera sp. Ch08</name>
    <dbReference type="NCBI Taxonomy" id="3120278"/>
    <lineage>
        <taxon>Bacteria</taxon>
        <taxon>Pseudomonadati</taxon>
        <taxon>Planctomycetota</taxon>
        <taxon>Planctomycetia</taxon>
        <taxon>Isosphaerales</taxon>
        <taxon>Isosphaeraceae</taxon>
        <taxon>Singulisphaera</taxon>
    </lineage>
</organism>
<dbReference type="InterPro" id="IPR013766">
    <property type="entry name" value="Thioredoxin_domain"/>
</dbReference>
<dbReference type="PANTHER" id="PTHR15337:SF11">
    <property type="entry name" value="THIOREDOXIN DOMAIN-CONTAINING PROTEIN"/>
    <property type="match status" value="1"/>
</dbReference>
<gene>
    <name evidence="4" type="ORF">V5E97_07025</name>
</gene>
<dbReference type="InterPro" id="IPR051099">
    <property type="entry name" value="AGR/TXD"/>
</dbReference>
<dbReference type="AlphaFoldDB" id="A0AAU7CKX0"/>
<feature type="signal peptide" evidence="2">
    <location>
        <begin position="1"/>
        <end position="23"/>
    </location>
</feature>
<evidence type="ECO:0000259" key="3">
    <source>
        <dbReference type="PROSITE" id="PS51352"/>
    </source>
</evidence>
<dbReference type="SUPFAM" id="SSF52833">
    <property type="entry name" value="Thioredoxin-like"/>
    <property type="match status" value="1"/>
</dbReference>
<evidence type="ECO:0000313" key="4">
    <source>
        <dbReference type="EMBL" id="XBH05772.1"/>
    </source>
</evidence>
<dbReference type="PANTHER" id="PTHR15337">
    <property type="entry name" value="ANTERIOR GRADIENT PROTEIN-RELATED"/>
    <property type="match status" value="1"/>
</dbReference>
<feature type="domain" description="Thioredoxin" evidence="3">
    <location>
        <begin position="2"/>
        <end position="151"/>
    </location>
</feature>